<sequence length="328" mass="36607">MLHRPAPPRPAGRQGRRPRLRKVIVTGCDSGYFPLVMELIQSIGGRTDAALCVLDAGLSPQQVQVLSDLGVLVRTPHVPPCAPARQIRQRPTLAINLSKLWLDHVLPQFDLILWIDADAWVQDITAIEHMFDAARDGSLAIVPEIGAKIADMFAIRWICPGWMQVRSFLYKNARKARLPFSIRRRIGAKPLLNSGVMCLHRDADIWPVLRKWQDTIVRRGGALFTQDQLSIALAVYIDNARVTFLDNAHNYIGPWLLDVERGRLVNLFYPHDPVGIVHLVSQARLRQSLSNTLSVPTLSGEEVALNLRFGGLQAFRRAHPASGGDVSE</sequence>
<keyword evidence="1" id="KW-0808">Transferase</keyword>
<proteinExistence type="predicted"/>
<organism evidence="1 2">
    <name type="scientific">Gluconacetobacter entanii</name>
    <dbReference type="NCBI Taxonomy" id="108528"/>
    <lineage>
        <taxon>Bacteria</taxon>
        <taxon>Pseudomonadati</taxon>
        <taxon>Pseudomonadota</taxon>
        <taxon>Alphaproteobacteria</taxon>
        <taxon>Acetobacterales</taxon>
        <taxon>Acetobacteraceae</taxon>
        <taxon>Gluconacetobacter</taxon>
    </lineage>
</organism>
<accession>A0A318PW27</accession>
<name>A0A318PW27_9PROT</name>
<dbReference type="Gene3D" id="3.90.550.10">
    <property type="entry name" value="Spore Coat Polysaccharide Biosynthesis Protein SpsA, Chain A"/>
    <property type="match status" value="1"/>
</dbReference>
<evidence type="ECO:0000313" key="1">
    <source>
        <dbReference type="EMBL" id="PYD64419.1"/>
    </source>
</evidence>
<comment type="caution">
    <text evidence="1">The sequence shown here is derived from an EMBL/GenBank/DDBJ whole genome shotgun (WGS) entry which is preliminary data.</text>
</comment>
<dbReference type="SUPFAM" id="SSF53448">
    <property type="entry name" value="Nucleotide-diphospho-sugar transferases"/>
    <property type="match status" value="1"/>
</dbReference>
<evidence type="ECO:0000313" key="2">
    <source>
        <dbReference type="Proteomes" id="UP000248301"/>
    </source>
</evidence>
<dbReference type="GO" id="GO:0016740">
    <property type="term" value="F:transferase activity"/>
    <property type="evidence" value="ECO:0007669"/>
    <property type="project" value="UniProtKB-KW"/>
</dbReference>
<reference evidence="1 2" key="1">
    <citation type="submission" date="2017-07" db="EMBL/GenBank/DDBJ databases">
        <title>A draft genome sequence of Gluconacetobacter entanii LTH 4560.</title>
        <authorList>
            <person name="Skraban J."/>
            <person name="Cleenwerck I."/>
            <person name="Vandamme P."/>
            <person name="Trcek J."/>
        </authorList>
    </citation>
    <scope>NUCLEOTIDE SEQUENCE [LARGE SCALE GENOMIC DNA]</scope>
    <source>
        <strain evidence="1 2">LTH 4560</strain>
    </source>
</reference>
<dbReference type="Proteomes" id="UP000248301">
    <property type="component" value="Unassembled WGS sequence"/>
</dbReference>
<dbReference type="OrthoDB" id="7157498at2"/>
<dbReference type="InterPro" id="IPR029044">
    <property type="entry name" value="Nucleotide-diphossugar_trans"/>
</dbReference>
<dbReference type="AlphaFoldDB" id="A0A318PW27"/>
<gene>
    <name evidence="1" type="ORF">CFR72_01080</name>
</gene>
<protein>
    <submittedName>
        <fullName evidence="1">Glycosyl transferase</fullName>
    </submittedName>
</protein>
<dbReference type="EMBL" id="NKUF01000002">
    <property type="protein sequence ID" value="PYD64419.1"/>
    <property type="molecule type" value="Genomic_DNA"/>
</dbReference>